<proteinExistence type="predicted"/>
<evidence type="ECO:0000313" key="3">
    <source>
        <dbReference type="Proteomes" id="UP000617531"/>
    </source>
</evidence>
<keyword evidence="1" id="KW-0812">Transmembrane</keyword>
<protein>
    <submittedName>
        <fullName evidence="2">Membrane protein</fullName>
    </submittedName>
</protein>
<sequence>MTPAAARGTLTGMNATFAVVGSIFVLLAALIHLWIFALESVLWSRPSTWKQFGVRDERDAEVLRPMAYNQGFYNVFLALGAGLGLVLLGTGFSREGGIAIAMFALASMVLAAVVLITSNPKMLRAAVIQGAAPLLGLIFLLLSLVA</sequence>
<keyword evidence="3" id="KW-1185">Reference proteome</keyword>
<name>A0A8J3GSV8_9MICO</name>
<dbReference type="PANTHER" id="PTHR38446:SF1">
    <property type="entry name" value="BLL0914 PROTEIN"/>
    <property type="match status" value="1"/>
</dbReference>
<dbReference type="InterPro" id="IPR009732">
    <property type="entry name" value="DUF1304"/>
</dbReference>
<gene>
    <name evidence="2" type="ORF">GCM10011600_28250</name>
</gene>
<evidence type="ECO:0000313" key="2">
    <source>
        <dbReference type="EMBL" id="GHF25604.1"/>
    </source>
</evidence>
<keyword evidence="1" id="KW-0472">Membrane</keyword>
<accession>A0A8J3GSV8</accession>
<feature type="transmembrane region" description="Helical" evidence="1">
    <location>
        <begin position="123"/>
        <end position="145"/>
    </location>
</feature>
<dbReference type="EMBL" id="BNAI01000010">
    <property type="protein sequence ID" value="GHF25604.1"/>
    <property type="molecule type" value="Genomic_DNA"/>
</dbReference>
<dbReference type="Pfam" id="PF06993">
    <property type="entry name" value="DUF1304"/>
    <property type="match status" value="1"/>
</dbReference>
<reference evidence="2" key="2">
    <citation type="submission" date="2020-09" db="EMBL/GenBank/DDBJ databases">
        <authorList>
            <person name="Sun Q."/>
            <person name="Zhou Y."/>
        </authorList>
    </citation>
    <scope>NUCLEOTIDE SEQUENCE</scope>
    <source>
        <strain evidence="2">CGMCC 1.16548</strain>
    </source>
</reference>
<dbReference type="Proteomes" id="UP000617531">
    <property type="component" value="Unassembled WGS sequence"/>
</dbReference>
<evidence type="ECO:0000256" key="1">
    <source>
        <dbReference type="SAM" id="Phobius"/>
    </source>
</evidence>
<feature type="transmembrane region" description="Helical" evidence="1">
    <location>
        <begin position="72"/>
        <end position="92"/>
    </location>
</feature>
<feature type="transmembrane region" description="Helical" evidence="1">
    <location>
        <begin position="15"/>
        <end position="37"/>
    </location>
</feature>
<dbReference type="PANTHER" id="PTHR38446">
    <property type="entry name" value="BLL0914 PROTEIN"/>
    <property type="match status" value="1"/>
</dbReference>
<organism evidence="2 3">
    <name type="scientific">Pseudolysinimonas yzui</name>
    <dbReference type="NCBI Taxonomy" id="2708254"/>
    <lineage>
        <taxon>Bacteria</taxon>
        <taxon>Bacillati</taxon>
        <taxon>Actinomycetota</taxon>
        <taxon>Actinomycetes</taxon>
        <taxon>Micrococcales</taxon>
        <taxon>Microbacteriaceae</taxon>
        <taxon>Pseudolysinimonas</taxon>
    </lineage>
</organism>
<reference evidence="2" key="1">
    <citation type="journal article" date="2014" name="Int. J. Syst. Evol. Microbiol.">
        <title>Complete genome sequence of Corynebacterium casei LMG S-19264T (=DSM 44701T), isolated from a smear-ripened cheese.</title>
        <authorList>
            <consortium name="US DOE Joint Genome Institute (JGI-PGF)"/>
            <person name="Walter F."/>
            <person name="Albersmeier A."/>
            <person name="Kalinowski J."/>
            <person name="Ruckert C."/>
        </authorList>
    </citation>
    <scope>NUCLEOTIDE SEQUENCE</scope>
    <source>
        <strain evidence="2">CGMCC 1.16548</strain>
    </source>
</reference>
<feature type="transmembrane region" description="Helical" evidence="1">
    <location>
        <begin position="98"/>
        <end position="116"/>
    </location>
</feature>
<dbReference type="AlphaFoldDB" id="A0A8J3GSV8"/>
<keyword evidence="1" id="KW-1133">Transmembrane helix</keyword>
<comment type="caution">
    <text evidence="2">The sequence shown here is derived from an EMBL/GenBank/DDBJ whole genome shotgun (WGS) entry which is preliminary data.</text>
</comment>